<evidence type="ECO:0000313" key="4">
    <source>
        <dbReference type="Proteomes" id="UP000515211"/>
    </source>
</evidence>
<evidence type="ECO:0000256" key="1">
    <source>
        <dbReference type="SAM" id="MobiDB-lite"/>
    </source>
</evidence>
<dbReference type="AlphaFoldDB" id="A0A9C6TPL1"/>
<feature type="transmembrane region" description="Helical" evidence="2">
    <location>
        <begin position="190"/>
        <end position="211"/>
    </location>
</feature>
<dbReference type="RefSeq" id="XP_052114177.1">
    <property type="nucleotide sequence ID" value="XM_052258217.1"/>
</dbReference>
<evidence type="ECO:0000313" key="5">
    <source>
        <dbReference type="RefSeq" id="XP_052114177.1"/>
    </source>
</evidence>
<protein>
    <submittedName>
        <fullName evidence="5">Uncharacterized protein LOC127745476</fullName>
    </submittedName>
</protein>
<keyword evidence="2" id="KW-0472">Membrane</keyword>
<feature type="domain" description="DUF7610" evidence="3">
    <location>
        <begin position="8"/>
        <end position="90"/>
    </location>
</feature>
<dbReference type="InterPro" id="IPR056029">
    <property type="entry name" value="DUF7610"/>
</dbReference>
<dbReference type="Proteomes" id="UP000515211">
    <property type="component" value="Chromosome 3"/>
</dbReference>
<name>A0A9C6TPL1_ARADU</name>
<keyword evidence="4" id="KW-1185">Reference proteome</keyword>
<dbReference type="Pfam" id="PF24583">
    <property type="entry name" value="DUF7610"/>
    <property type="match status" value="1"/>
</dbReference>
<feature type="region of interest" description="Disordered" evidence="1">
    <location>
        <begin position="103"/>
        <end position="123"/>
    </location>
</feature>
<gene>
    <name evidence="5" type="primary">LOC127745476</name>
</gene>
<dbReference type="KEGG" id="adu:127745476"/>
<keyword evidence="2" id="KW-1133">Transmembrane helix</keyword>
<proteinExistence type="predicted"/>
<evidence type="ECO:0000259" key="3">
    <source>
        <dbReference type="Pfam" id="PF24583"/>
    </source>
</evidence>
<dbReference type="GeneID" id="127745476"/>
<sequence length="229" mass="25689">MTKKSSVLHSKLQELSSILDDLLLHAPDQTQSHESLSKDIKNKIAFIRKLLSAEVASNSQSPLSSSPHHLHHISERLASLEKAFHAWNTHQTLSPEDISIDNDSTCSCSNDEDGEEEEEEVFHDDVGDTDKDMVEFHDEREITKVGFDRIASFANYEDAKEFFEGSSRLRVERKELGSKEETRRGGNSACYAKACGFMLGMFLMGFIILIFCGCFDPSVEQHSFAALPT</sequence>
<reference evidence="5" key="2">
    <citation type="submission" date="2025-08" db="UniProtKB">
        <authorList>
            <consortium name="RefSeq"/>
        </authorList>
    </citation>
    <scope>IDENTIFICATION</scope>
    <source>
        <tissue evidence="5">Whole plant</tissue>
    </source>
</reference>
<accession>A0A9C6TPL1</accession>
<evidence type="ECO:0000256" key="2">
    <source>
        <dbReference type="SAM" id="Phobius"/>
    </source>
</evidence>
<feature type="compositionally biased region" description="Acidic residues" evidence="1">
    <location>
        <begin position="110"/>
        <end position="122"/>
    </location>
</feature>
<organism evidence="4 5">
    <name type="scientific">Arachis duranensis</name>
    <name type="common">Wild peanut</name>
    <dbReference type="NCBI Taxonomy" id="130453"/>
    <lineage>
        <taxon>Eukaryota</taxon>
        <taxon>Viridiplantae</taxon>
        <taxon>Streptophyta</taxon>
        <taxon>Embryophyta</taxon>
        <taxon>Tracheophyta</taxon>
        <taxon>Spermatophyta</taxon>
        <taxon>Magnoliopsida</taxon>
        <taxon>eudicotyledons</taxon>
        <taxon>Gunneridae</taxon>
        <taxon>Pentapetalae</taxon>
        <taxon>rosids</taxon>
        <taxon>fabids</taxon>
        <taxon>Fabales</taxon>
        <taxon>Fabaceae</taxon>
        <taxon>Papilionoideae</taxon>
        <taxon>50 kb inversion clade</taxon>
        <taxon>dalbergioids sensu lato</taxon>
        <taxon>Dalbergieae</taxon>
        <taxon>Pterocarpus clade</taxon>
        <taxon>Arachis</taxon>
    </lineage>
</organism>
<keyword evidence="2" id="KW-0812">Transmembrane</keyword>
<reference evidence="4" key="1">
    <citation type="journal article" date="2016" name="Nat. Genet.">
        <title>The genome sequences of Arachis duranensis and Arachis ipaensis, the diploid ancestors of cultivated peanut.</title>
        <authorList>
            <person name="Bertioli D.J."/>
            <person name="Cannon S.B."/>
            <person name="Froenicke L."/>
            <person name="Huang G."/>
            <person name="Farmer A.D."/>
            <person name="Cannon E.K."/>
            <person name="Liu X."/>
            <person name="Gao D."/>
            <person name="Clevenger J."/>
            <person name="Dash S."/>
            <person name="Ren L."/>
            <person name="Moretzsohn M.C."/>
            <person name="Shirasawa K."/>
            <person name="Huang W."/>
            <person name="Vidigal B."/>
            <person name="Abernathy B."/>
            <person name="Chu Y."/>
            <person name="Niederhuth C.E."/>
            <person name="Umale P."/>
            <person name="Araujo A.C."/>
            <person name="Kozik A."/>
            <person name="Kim K.D."/>
            <person name="Burow M.D."/>
            <person name="Varshney R.K."/>
            <person name="Wang X."/>
            <person name="Zhang X."/>
            <person name="Barkley N."/>
            <person name="Guimaraes P.M."/>
            <person name="Isobe S."/>
            <person name="Guo B."/>
            <person name="Liao B."/>
            <person name="Stalker H.T."/>
            <person name="Schmitz R.J."/>
            <person name="Scheffler B.E."/>
            <person name="Leal-Bertioli S.C."/>
            <person name="Xun X."/>
            <person name="Jackson S.A."/>
            <person name="Michelmore R."/>
            <person name="Ozias-Akins P."/>
        </authorList>
    </citation>
    <scope>NUCLEOTIDE SEQUENCE [LARGE SCALE GENOMIC DNA]</scope>
    <source>
        <strain evidence="4">cv. V14167</strain>
    </source>
</reference>